<comment type="catalytic activity">
    <reaction evidence="3">
        <text>cytidine(34) in elongator tRNA(Met) + acetate + ATP = N(4)-acetylcytidine(34) in elongator tRNA(Met) + AMP + diphosphate</text>
        <dbReference type="Rhea" id="RHEA:58144"/>
        <dbReference type="Rhea" id="RHEA-COMP:10693"/>
        <dbReference type="Rhea" id="RHEA-COMP:10694"/>
        <dbReference type="ChEBI" id="CHEBI:30089"/>
        <dbReference type="ChEBI" id="CHEBI:30616"/>
        <dbReference type="ChEBI" id="CHEBI:33019"/>
        <dbReference type="ChEBI" id="CHEBI:74900"/>
        <dbReference type="ChEBI" id="CHEBI:82748"/>
        <dbReference type="ChEBI" id="CHEBI:456215"/>
    </reaction>
</comment>
<comment type="similarity">
    <text evidence="3">Belongs to the TmcAL family.</text>
</comment>
<dbReference type="GO" id="GO:0005524">
    <property type="term" value="F:ATP binding"/>
    <property type="evidence" value="ECO:0007669"/>
    <property type="project" value="UniProtKB-KW"/>
</dbReference>
<keyword evidence="5" id="KW-1185">Reference proteome</keyword>
<feature type="binding site" evidence="3">
    <location>
        <position position="101"/>
    </location>
    <ligand>
        <name>ATP</name>
        <dbReference type="ChEBI" id="CHEBI:30616"/>
    </ligand>
</feature>
<reference evidence="4 5" key="1">
    <citation type="submission" date="2018-10" db="EMBL/GenBank/DDBJ databases">
        <title>Falsibacillus sp. genome draft.</title>
        <authorList>
            <person name="Shi S."/>
        </authorList>
    </citation>
    <scope>NUCLEOTIDE SEQUENCE [LARGE SCALE GENOMIC DNA]</scope>
    <source>
        <strain evidence="4 5">GY 10110</strain>
    </source>
</reference>
<keyword evidence="3" id="KW-0820">tRNA-binding</keyword>
<protein>
    <recommendedName>
        <fullName evidence="3">tRNA(Met) cytidine acetate ligase</fullName>
        <ecNumber evidence="3">6.3.4.-</ecNumber>
    </recommendedName>
</protein>
<comment type="function">
    <text evidence="3">Catalyzes the formation of N(4)-acetylcytidine (ac(4)C) at the wobble position of elongator tRNA(Met), using acetate and ATP as substrates. First activates an acetate ion to form acetyladenylate (Ac-AMP) and then transfers the acetyl group to tRNA to form ac(4)C34.</text>
</comment>
<dbReference type="GO" id="GO:0005737">
    <property type="term" value="C:cytoplasm"/>
    <property type="evidence" value="ECO:0007669"/>
    <property type="project" value="UniProtKB-SubCell"/>
</dbReference>
<dbReference type="GO" id="GO:0016879">
    <property type="term" value="F:ligase activity, forming carbon-nitrogen bonds"/>
    <property type="evidence" value="ECO:0007669"/>
    <property type="project" value="UniProtKB-UniRule"/>
</dbReference>
<accession>A0A3L7JY92</accession>
<proteinExistence type="inferred from homology"/>
<keyword evidence="3" id="KW-0547">Nucleotide-binding</keyword>
<dbReference type="AlphaFoldDB" id="A0A3L7JY92"/>
<keyword evidence="1 3" id="KW-0436">Ligase</keyword>
<comment type="caution">
    <text evidence="4">The sequence shown here is derived from an EMBL/GenBank/DDBJ whole genome shotgun (WGS) entry which is preliminary data.</text>
</comment>
<evidence type="ECO:0000313" key="5">
    <source>
        <dbReference type="Proteomes" id="UP000276770"/>
    </source>
</evidence>
<evidence type="ECO:0000256" key="3">
    <source>
        <dbReference type="HAMAP-Rule" id="MF_01539"/>
    </source>
</evidence>
<keyword evidence="3" id="KW-0694">RNA-binding</keyword>
<comment type="subcellular location">
    <subcellularLocation>
        <location evidence="3">Cytoplasm</location>
    </subcellularLocation>
</comment>
<dbReference type="GO" id="GO:0006400">
    <property type="term" value="P:tRNA modification"/>
    <property type="evidence" value="ECO:0007669"/>
    <property type="project" value="UniProtKB-UniRule"/>
</dbReference>
<keyword evidence="3" id="KW-0963">Cytoplasm</keyword>
<dbReference type="SUPFAM" id="SSF52374">
    <property type="entry name" value="Nucleotidylyl transferase"/>
    <property type="match status" value="1"/>
</dbReference>
<dbReference type="InterPro" id="IPR008513">
    <property type="entry name" value="tRNA(Met)_cyd_acetate_ligase"/>
</dbReference>
<sequence length="404" mass="45971">MKSMGVIVEYNPFHNGHLHHLEISKMKTNADAAIAVMSGNFLQRGEPALVSKWSRAKMALRSGVDIVIELPYAFATQKAETFAFGSICLLDAMHCQSYCFGSESGDIGAFTHTIEKLERSEDRMNSLIKENIKEGMSYPSSVSKAIASLGLTGEGHVDLTTPNNILGYHYMKAAREIGTAMKAFTIQRKNADYHDEDFSSATIASATSIRKALFSEGFQQDVIRQYVPESTIEELISYHKEFTIFHQWERYWPLLQYRLISASLDELANIYEIEEGIEHRLKEAAQLASSFQEFMTKVKTKRYTWTRIQRMVLHVLTNTTKEQMISHCHKPSYIRLLGMNEKGRKYLGMVKKELSLPMISKLSSAKQEDIHLDIRASNVYAQGLPEPYKAKLMKMEYSQPPIQL</sequence>
<dbReference type="Proteomes" id="UP000276770">
    <property type="component" value="Unassembled WGS sequence"/>
</dbReference>
<evidence type="ECO:0000313" key="4">
    <source>
        <dbReference type="EMBL" id="RLQ95848.1"/>
    </source>
</evidence>
<dbReference type="EC" id="6.3.4.-" evidence="3"/>
<feature type="binding site" evidence="3">
    <location>
        <position position="188"/>
    </location>
    <ligand>
        <name>ATP</name>
        <dbReference type="ChEBI" id="CHEBI:30616"/>
    </ligand>
</feature>
<dbReference type="GO" id="GO:0016740">
    <property type="term" value="F:transferase activity"/>
    <property type="evidence" value="ECO:0007669"/>
    <property type="project" value="UniProtKB-KW"/>
</dbReference>
<gene>
    <name evidence="3" type="primary">tmcAL</name>
    <name evidence="4" type="ORF">D9X91_09530</name>
</gene>
<dbReference type="NCBIfam" id="NF010191">
    <property type="entry name" value="PRK13670.1"/>
    <property type="match status" value="1"/>
</dbReference>
<dbReference type="Pfam" id="PF05636">
    <property type="entry name" value="HIGH_NTase1"/>
    <property type="match status" value="1"/>
</dbReference>
<evidence type="ECO:0000256" key="1">
    <source>
        <dbReference type="ARBA" id="ARBA00022598"/>
    </source>
</evidence>
<dbReference type="EMBL" id="RCVZ01000005">
    <property type="protein sequence ID" value="RLQ95848.1"/>
    <property type="molecule type" value="Genomic_DNA"/>
</dbReference>
<dbReference type="Gene3D" id="3.40.50.620">
    <property type="entry name" value="HUPs"/>
    <property type="match status" value="1"/>
</dbReference>
<evidence type="ECO:0000256" key="2">
    <source>
        <dbReference type="ARBA" id="ARBA00022694"/>
    </source>
</evidence>
<feature type="binding site" evidence="3">
    <location>
        <position position="163"/>
    </location>
    <ligand>
        <name>ATP</name>
        <dbReference type="ChEBI" id="CHEBI:30616"/>
    </ligand>
</feature>
<name>A0A3L7JY92_9BACI</name>
<keyword evidence="3" id="KW-0067">ATP-binding</keyword>
<organism evidence="4 5">
    <name type="scientific">Falsibacillus albus</name>
    <dbReference type="NCBI Taxonomy" id="2478915"/>
    <lineage>
        <taxon>Bacteria</taxon>
        <taxon>Bacillati</taxon>
        <taxon>Bacillota</taxon>
        <taxon>Bacilli</taxon>
        <taxon>Bacillales</taxon>
        <taxon>Bacillaceae</taxon>
        <taxon>Falsibacillus</taxon>
    </lineage>
</organism>
<keyword evidence="4" id="KW-0808">Transferase</keyword>
<feature type="binding site" evidence="3">
    <location>
        <begin position="7"/>
        <end position="20"/>
    </location>
    <ligand>
        <name>ATP</name>
        <dbReference type="ChEBI" id="CHEBI:30616"/>
    </ligand>
</feature>
<dbReference type="PANTHER" id="PTHR37825:SF1">
    <property type="entry name" value="TRNA(MET) CYTIDINE ACETATE LIGASE"/>
    <property type="match status" value="1"/>
</dbReference>
<dbReference type="OrthoDB" id="9769796at2"/>
<dbReference type="HAMAP" id="MF_01539">
    <property type="entry name" value="TmcAL"/>
    <property type="match status" value="1"/>
</dbReference>
<dbReference type="GO" id="GO:0000049">
    <property type="term" value="F:tRNA binding"/>
    <property type="evidence" value="ECO:0007669"/>
    <property type="project" value="UniProtKB-KW"/>
</dbReference>
<keyword evidence="2 3" id="KW-0819">tRNA processing</keyword>
<dbReference type="InterPro" id="IPR014729">
    <property type="entry name" value="Rossmann-like_a/b/a_fold"/>
</dbReference>
<comment type="caution">
    <text evidence="3">Lacks conserved residue(s) required for the propagation of feature annotation.</text>
</comment>
<dbReference type="PANTHER" id="PTHR37825">
    <property type="entry name" value="TRNA(MET) CYTIDINE ACETATE LIGASE"/>
    <property type="match status" value="1"/>
</dbReference>